<dbReference type="InterPro" id="IPR011356">
    <property type="entry name" value="Leucine_aapep/pepB"/>
</dbReference>
<proteinExistence type="inferred from homology"/>
<keyword evidence="6 8" id="KW-0378">Hydrolase</keyword>
<feature type="binding site" evidence="8">
    <location>
        <position position="272"/>
    </location>
    <ligand>
        <name>Mn(2+)</name>
        <dbReference type="ChEBI" id="CHEBI:29035"/>
        <label>2</label>
    </ligand>
</feature>
<dbReference type="GO" id="GO:0070006">
    <property type="term" value="F:metalloaminopeptidase activity"/>
    <property type="evidence" value="ECO:0007669"/>
    <property type="project" value="InterPro"/>
</dbReference>
<dbReference type="GO" id="GO:0005737">
    <property type="term" value="C:cytoplasm"/>
    <property type="evidence" value="ECO:0007669"/>
    <property type="project" value="UniProtKB-SubCell"/>
</dbReference>
<keyword evidence="8" id="KW-0479">Metal-binding</keyword>
<feature type="active site" evidence="8">
    <location>
        <position position="279"/>
    </location>
</feature>
<comment type="similarity">
    <text evidence="3 8">Belongs to the peptidase M17 family.</text>
</comment>
<evidence type="ECO:0000313" key="10">
    <source>
        <dbReference type="EMBL" id="OAX51228.1"/>
    </source>
</evidence>
<dbReference type="PANTHER" id="PTHR11963:SF23">
    <property type="entry name" value="CYTOSOL AMINOPEPTIDASE"/>
    <property type="match status" value="1"/>
</dbReference>
<dbReference type="Proteomes" id="UP000053171">
    <property type="component" value="Unassembled WGS sequence"/>
</dbReference>
<dbReference type="PANTHER" id="PTHR11963">
    <property type="entry name" value="LEUCINE AMINOPEPTIDASE-RELATED"/>
    <property type="match status" value="1"/>
</dbReference>
<dbReference type="GO" id="GO:0006508">
    <property type="term" value="P:proteolysis"/>
    <property type="evidence" value="ECO:0007669"/>
    <property type="project" value="UniProtKB-KW"/>
</dbReference>
<comment type="cofactor">
    <cofactor evidence="8">
        <name>Mn(2+)</name>
        <dbReference type="ChEBI" id="CHEBI:29035"/>
    </cofactor>
    <text evidence="8">Binds 2 manganese ions per subunit.</text>
</comment>
<dbReference type="Pfam" id="PF02789">
    <property type="entry name" value="Peptidase_M17_N"/>
    <property type="match status" value="1"/>
</dbReference>
<comment type="function">
    <text evidence="7 8">Presumably involved in the processing and regular turnover of intracellular proteins. Catalyzes the removal of unsubstituted N-terminal amino acids from various peptides.</text>
</comment>
<dbReference type="NCBIfam" id="NF002073">
    <property type="entry name" value="PRK00913.1-2"/>
    <property type="match status" value="1"/>
</dbReference>
<dbReference type="EC" id="3.4.11.10" evidence="8"/>
<evidence type="ECO:0000256" key="6">
    <source>
        <dbReference type="ARBA" id="ARBA00022801"/>
    </source>
</evidence>
<evidence type="ECO:0000256" key="3">
    <source>
        <dbReference type="ARBA" id="ARBA00009528"/>
    </source>
</evidence>
<keyword evidence="11" id="KW-1185">Reference proteome</keyword>
<dbReference type="HAMAP" id="MF_00181">
    <property type="entry name" value="Cytosol_peptidase_M17"/>
    <property type="match status" value="1"/>
</dbReference>
<comment type="catalytic activity">
    <reaction evidence="1 8">
        <text>Release of an N-terminal amino acid, Xaa-|-Yaa-, in which Xaa is preferably Leu, but may be other amino acids including Pro although not Arg or Lys, and Yaa may be Pro. Amino acid amides and methyl esters are also readily hydrolyzed, but rates on arylamides are exceedingly low.</text>
        <dbReference type="EC" id="3.4.11.1"/>
    </reaction>
</comment>
<feature type="domain" description="Cytosol aminopeptidase" evidence="9">
    <location>
        <begin position="347"/>
        <end position="354"/>
    </location>
</feature>
<accession>A0A199NRK2</accession>
<reference evidence="10" key="1">
    <citation type="submission" date="2016-06" db="EMBL/GenBank/DDBJ databases">
        <title>Identification of putative biosynthetic pathways for the production of bioactive secondary metabolites by the marine actinomycete Kocuria kristinae RUTW2-3.</title>
        <authorList>
            <person name="Waterworth S.C."/>
            <person name="Walmsley T.A."/>
            <person name="Matongo T."/>
            <person name="Davies-Coleman M.T."/>
            <person name="Dorrington R.A."/>
        </authorList>
    </citation>
    <scope>NUCLEOTIDE SEQUENCE [LARGE SCALE GENOMIC DNA]</scope>
    <source>
        <strain evidence="10">RUTW2-3</strain>
    </source>
</reference>
<evidence type="ECO:0000256" key="7">
    <source>
        <dbReference type="ARBA" id="ARBA00049972"/>
    </source>
</evidence>
<keyword evidence="8" id="KW-0963">Cytoplasm</keyword>
<organism evidence="10 11">
    <name type="scientific">Rothia kristinae</name>
    <dbReference type="NCBI Taxonomy" id="37923"/>
    <lineage>
        <taxon>Bacteria</taxon>
        <taxon>Bacillati</taxon>
        <taxon>Actinomycetota</taxon>
        <taxon>Actinomycetes</taxon>
        <taxon>Micrococcales</taxon>
        <taxon>Micrococcaceae</taxon>
        <taxon>Rothia</taxon>
    </lineage>
</organism>
<dbReference type="EC" id="3.4.11.1" evidence="8"/>
<dbReference type="RefSeq" id="WP_064725817.1">
    <property type="nucleotide sequence ID" value="NZ_JBFBMA010000001.1"/>
</dbReference>
<keyword evidence="5 8" id="KW-0645">Protease</keyword>
<feature type="binding site" evidence="8">
    <location>
        <position position="349"/>
    </location>
    <ligand>
        <name>Mn(2+)</name>
        <dbReference type="ChEBI" id="CHEBI:29035"/>
        <label>1</label>
    </ligand>
</feature>
<dbReference type="SUPFAM" id="SSF52949">
    <property type="entry name" value="Macro domain-like"/>
    <property type="match status" value="1"/>
</dbReference>
<keyword evidence="8" id="KW-0464">Manganese</keyword>
<evidence type="ECO:0000256" key="1">
    <source>
        <dbReference type="ARBA" id="ARBA00000135"/>
    </source>
</evidence>
<protein>
    <recommendedName>
        <fullName evidence="8">Probable cytosol aminopeptidase</fullName>
        <ecNumber evidence="8">3.4.11.1</ecNumber>
    </recommendedName>
    <alternativeName>
        <fullName evidence="8">Leucine aminopeptidase</fullName>
        <shortName evidence="8">LAP</shortName>
        <ecNumber evidence="8">3.4.11.10</ecNumber>
    </alternativeName>
    <alternativeName>
        <fullName evidence="8">Leucyl aminopeptidase</fullName>
    </alternativeName>
</protein>
<dbReference type="Gene3D" id="3.40.630.10">
    <property type="entry name" value="Zn peptidases"/>
    <property type="match status" value="1"/>
</dbReference>
<keyword evidence="4 8" id="KW-0031">Aminopeptidase</keyword>
<feature type="binding site" evidence="8">
    <location>
        <position position="351"/>
    </location>
    <ligand>
        <name>Mn(2+)</name>
        <dbReference type="ChEBI" id="CHEBI:29035"/>
        <label>1</label>
    </ligand>
</feature>
<evidence type="ECO:0000256" key="4">
    <source>
        <dbReference type="ARBA" id="ARBA00022438"/>
    </source>
</evidence>
<feature type="binding site" evidence="8">
    <location>
        <position position="290"/>
    </location>
    <ligand>
        <name>Mn(2+)</name>
        <dbReference type="ChEBI" id="CHEBI:29035"/>
        <label>2</label>
    </ligand>
</feature>
<dbReference type="InterPro" id="IPR008283">
    <property type="entry name" value="Peptidase_M17_N"/>
</dbReference>
<feature type="binding site" evidence="8">
    <location>
        <position position="272"/>
    </location>
    <ligand>
        <name>Mn(2+)</name>
        <dbReference type="ChEBI" id="CHEBI:29035"/>
        <label>1</label>
    </ligand>
</feature>
<dbReference type="Pfam" id="PF00883">
    <property type="entry name" value="Peptidase_M17"/>
    <property type="match status" value="1"/>
</dbReference>
<dbReference type="InterPro" id="IPR023042">
    <property type="entry name" value="Peptidase_M17_leu_NH2_pept"/>
</dbReference>
<dbReference type="InterPro" id="IPR043472">
    <property type="entry name" value="Macro_dom-like"/>
</dbReference>
<comment type="catalytic activity">
    <reaction evidence="2 8">
        <text>Release of an N-terminal amino acid, preferentially leucine, but not glutamic or aspartic acids.</text>
        <dbReference type="EC" id="3.4.11.10"/>
    </reaction>
</comment>
<comment type="caution">
    <text evidence="10">The sequence shown here is derived from an EMBL/GenBank/DDBJ whole genome shotgun (WGS) entry which is preliminary data.</text>
</comment>
<dbReference type="AlphaFoldDB" id="A0A199NRK2"/>
<sequence>MTESHDLALSVTAPDDGLEVRALVVGVLPSGQGARLAPHHLPEETAEGLQAVLADLGITGARDEVRRLPGAESTGADVLVLVGMGELPEEGRARLDALRYAAGSAIRQLHGMDSAALDLPAGDVAEVRALAEGAAFGAFVDPMHRTSEEDRQRTPVGEVVILTDVEAEEAEPVLTRALILGEAVDSTRRLVNEAPNHLYPDSFAGRVLERVAGIDDVEVEVLDEEALAEGGFGGILGVGRGSHRPPRLVVVDYRPEDAGQHMALVGKGITFDSGGLSLKPGTGMMTMKSDMAGAAAVLNTVAAAAELRLPLRVTGYLCLAENLPGGGATRPEDVLVMRGGTTVEVLNTDAEGRLVMADGLAYASEQSPDCLLDVATLTGAQVVALGERYAAVMGEDSLREAVAEAGAEAGEPFWPMPLPEELRAGLKSPVADLKNIGAGRAGGMLTAGLFLQRFVGEVDGQQIPWAHLDIAGPSFNEGSEYGFTPKQGTGVAVRTLVTLAERIAGA</sequence>
<evidence type="ECO:0000256" key="2">
    <source>
        <dbReference type="ARBA" id="ARBA00000967"/>
    </source>
</evidence>
<feature type="binding site" evidence="8">
    <location>
        <position position="267"/>
    </location>
    <ligand>
        <name>Mn(2+)</name>
        <dbReference type="ChEBI" id="CHEBI:29035"/>
        <label>2</label>
    </ligand>
</feature>
<dbReference type="PRINTS" id="PR00481">
    <property type="entry name" value="LAMNOPPTDASE"/>
</dbReference>
<dbReference type="EMBL" id="LJBJ02000029">
    <property type="protein sequence ID" value="OAX51228.1"/>
    <property type="molecule type" value="Genomic_DNA"/>
</dbReference>
<evidence type="ECO:0000313" key="11">
    <source>
        <dbReference type="Proteomes" id="UP000053171"/>
    </source>
</evidence>
<evidence type="ECO:0000259" key="9">
    <source>
        <dbReference type="PROSITE" id="PS00631"/>
    </source>
</evidence>
<gene>
    <name evidence="8" type="primary">pepA</name>
    <name evidence="10" type="ORF">AN277_0209950</name>
</gene>
<dbReference type="Gene3D" id="3.40.220.10">
    <property type="entry name" value="Leucine Aminopeptidase, subunit E, domain 1"/>
    <property type="match status" value="1"/>
</dbReference>
<dbReference type="InterPro" id="IPR000819">
    <property type="entry name" value="Peptidase_M17_C"/>
</dbReference>
<feature type="active site" evidence="8">
    <location>
        <position position="353"/>
    </location>
</feature>
<dbReference type="SUPFAM" id="SSF53187">
    <property type="entry name" value="Zn-dependent exopeptidases"/>
    <property type="match status" value="1"/>
</dbReference>
<dbReference type="CDD" id="cd00433">
    <property type="entry name" value="Peptidase_M17"/>
    <property type="match status" value="1"/>
</dbReference>
<evidence type="ECO:0000256" key="5">
    <source>
        <dbReference type="ARBA" id="ARBA00022670"/>
    </source>
</evidence>
<dbReference type="GO" id="GO:0030145">
    <property type="term" value="F:manganese ion binding"/>
    <property type="evidence" value="ECO:0007669"/>
    <property type="project" value="UniProtKB-UniRule"/>
</dbReference>
<comment type="subcellular location">
    <subcellularLocation>
        <location evidence="8">Cytoplasm</location>
    </subcellularLocation>
</comment>
<name>A0A199NRK2_9MICC</name>
<evidence type="ECO:0000256" key="8">
    <source>
        <dbReference type="HAMAP-Rule" id="MF_00181"/>
    </source>
</evidence>
<feature type="binding site" evidence="8">
    <location>
        <position position="351"/>
    </location>
    <ligand>
        <name>Mn(2+)</name>
        <dbReference type="ChEBI" id="CHEBI:29035"/>
        <label>2</label>
    </ligand>
</feature>
<dbReference type="PROSITE" id="PS00631">
    <property type="entry name" value="CYTOSOL_AP"/>
    <property type="match status" value="1"/>
</dbReference>